<reference evidence="10 11" key="1">
    <citation type="submission" date="2016-03" db="EMBL/GenBank/DDBJ databases">
        <authorList>
            <person name="Ploux O."/>
        </authorList>
    </citation>
    <scope>NUCLEOTIDE SEQUENCE [LARGE SCALE GENOMIC DNA]</scope>
    <source>
        <strain evidence="10 11">UAMH 11012</strain>
    </source>
</reference>
<dbReference type="GO" id="GO:0061630">
    <property type="term" value="F:ubiquitin protein ligase activity"/>
    <property type="evidence" value="ECO:0007669"/>
    <property type="project" value="UniProtKB-EC"/>
</dbReference>
<dbReference type="EC" id="2.3.2.31" evidence="2"/>
<dbReference type="PANTHER" id="PTHR11685">
    <property type="entry name" value="RBR FAMILY RING FINGER AND IBR DOMAIN-CONTAINING"/>
    <property type="match status" value="1"/>
</dbReference>
<dbReference type="AlphaFoldDB" id="A0A1L7WSX2"/>
<sequence>MSGLKPDEPRSALLGPPSYTAASENLGEHCQRPIALSEFETNQMAIYQLPPDLSSSRPSTMERQLLQMQAQMQQMQQAMHDMITSNQSAATVQADGGQASSAPASQPFNISYTAPQSGTLDGDAPVAAPQLIAPIFVRRMICSVCAVPKTFVPLGQAGVSDFPRQNLTPRCDHEPTVCVECVVSWLGTQLEYKGCGSICCPQCPNTLEHHTVQKFATEDTFRRYEREAATKAFVLSPDFRYCPRPGCGYGQVYGTGAASPRISCNYCGMEMCFNCDVPWYIGYTCSEFQEKREGHVQVA</sequence>
<accession>A0A1L7WSX2</accession>
<evidence type="ECO:0000256" key="8">
    <source>
        <dbReference type="ARBA" id="ARBA00022833"/>
    </source>
</evidence>
<evidence type="ECO:0000256" key="2">
    <source>
        <dbReference type="ARBA" id="ARBA00012251"/>
    </source>
</evidence>
<keyword evidence="4" id="KW-0479">Metal-binding</keyword>
<proteinExistence type="predicted"/>
<dbReference type="InterPro" id="IPR013083">
    <property type="entry name" value="Znf_RING/FYVE/PHD"/>
</dbReference>
<evidence type="ECO:0000256" key="4">
    <source>
        <dbReference type="ARBA" id="ARBA00022723"/>
    </source>
</evidence>
<evidence type="ECO:0000256" key="7">
    <source>
        <dbReference type="ARBA" id="ARBA00022786"/>
    </source>
</evidence>
<keyword evidence="11" id="KW-1185">Reference proteome</keyword>
<protein>
    <recommendedName>
        <fullName evidence="2">RBR-type E3 ubiquitin transferase</fullName>
        <ecNumber evidence="2">2.3.2.31</ecNumber>
    </recommendedName>
</protein>
<evidence type="ECO:0000256" key="5">
    <source>
        <dbReference type="ARBA" id="ARBA00022737"/>
    </source>
</evidence>
<dbReference type="InterPro" id="IPR044066">
    <property type="entry name" value="TRIAD_supradom"/>
</dbReference>
<feature type="domain" description="RING-type" evidence="9">
    <location>
        <begin position="138"/>
        <end position="299"/>
    </location>
</feature>
<dbReference type="CDD" id="cd20335">
    <property type="entry name" value="BRcat_RBR"/>
    <property type="match status" value="1"/>
</dbReference>
<evidence type="ECO:0000256" key="1">
    <source>
        <dbReference type="ARBA" id="ARBA00001798"/>
    </source>
</evidence>
<evidence type="ECO:0000256" key="3">
    <source>
        <dbReference type="ARBA" id="ARBA00022679"/>
    </source>
</evidence>
<evidence type="ECO:0000313" key="11">
    <source>
        <dbReference type="Proteomes" id="UP000184330"/>
    </source>
</evidence>
<dbReference type="EMBL" id="FJOG01000007">
    <property type="protein sequence ID" value="CZR55870.1"/>
    <property type="molecule type" value="Genomic_DNA"/>
</dbReference>
<keyword evidence="7" id="KW-0833">Ubl conjugation pathway</keyword>
<dbReference type="SMART" id="SM00647">
    <property type="entry name" value="IBR"/>
    <property type="match status" value="1"/>
</dbReference>
<keyword evidence="8" id="KW-0862">Zinc</keyword>
<dbReference type="InterPro" id="IPR002867">
    <property type="entry name" value="IBR_dom"/>
</dbReference>
<keyword evidence="5" id="KW-0677">Repeat</keyword>
<comment type="catalytic activity">
    <reaction evidence="1">
        <text>[E2 ubiquitin-conjugating enzyme]-S-ubiquitinyl-L-cysteine + [acceptor protein]-L-lysine = [E2 ubiquitin-conjugating enzyme]-L-cysteine + [acceptor protein]-N(6)-ubiquitinyl-L-lysine.</text>
        <dbReference type="EC" id="2.3.2.31"/>
    </reaction>
</comment>
<dbReference type="InterPro" id="IPR031127">
    <property type="entry name" value="E3_UB_ligase_RBR"/>
</dbReference>
<dbReference type="PROSITE" id="PS51873">
    <property type="entry name" value="TRIAD"/>
    <property type="match status" value="1"/>
</dbReference>
<evidence type="ECO:0000256" key="6">
    <source>
        <dbReference type="ARBA" id="ARBA00022771"/>
    </source>
</evidence>
<gene>
    <name evidence="10" type="ORF">PAC_05758</name>
</gene>
<organism evidence="10 11">
    <name type="scientific">Phialocephala subalpina</name>
    <dbReference type="NCBI Taxonomy" id="576137"/>
    <lineage>
        <taxon>Eukaryota</taxon>
        <taxon>Fungi</taxon>
        <taxon>Dikarya</taxon>
        <taxon>Ascomycota</taxon>
        <taxon>Pezizomycotina</taxon>
        <taxon>Leotiomycetes</taxon>
        <taxon>Helotiales</taxon>
        <taxon>Mollisiaceae</taxon>
        <taxon>Phialocephala</taxon>
        <taxon>Phialocephala fortinii species complex</taxon>
    </lineage>
</organism>
<dbReference type="SUPFAM" id="SSF57850">
    <property type="entry name" value="RING/U-box"/>
    <property type="match status" value="1"/>
</dbReference>
<dbReference type="GO" id="GO:0008270">
    <property type="term" value="F:zinc ion binding"/>
    <property type="evidence" value="ECO:0007669"/>
    <property type="project" value="UniProtKB-KW"/>
</dbReference>
<dbReference type="GO" id="GO:0016567">
    <property type="term" value="P:protein ubiquitination"/>
    <property type="evidence" value="ECO:0007669"/>
    <property type="project" value="InterPro"/>
</dbReference>
<dbReference type="STRING" id="576137.A0A1L7WSX2"/>
<evidence type="ECO:0000259" key="9">
    <source>
        <dbReference type="PROSITE" id="PS51873"/>
    </source>
</evidence>
<dbReference type="Pfam" id="PF01485">
    <property type="entry name" value="IBR"/>
    <property type="match status" value="1"/>
</dbReference>
<evidence type="ECO:0000313" key="10">
    <source>
        <dbReference type="EMBL" id="CZR55870.1"/>
    </source>
</evidence>
<name>A0A1L7WSX2_9HELO</name>
<dbReference type="Gene3D" id="3.30.40.10">
    <property type="entry name" value="Zinc/RING finger domain, C3HC4 (zinc finger)"/>
    <property type="match status" value="1"/>
</dbReference>
<dbReference type="OrthoDB" id="1431934at2759"/>
<dbReference type="Proteomes" id="UP000184330">
    <property type="component" value="Unassembled WGS sequence"/>
</dbReference>
<keyword evidence="6" id="KW-0863">Zinc-finger</keyword>
<keyword evidence="3" id="KW-0808">Transferase</keyword>